<dbReference type="EMBL" id="JAAOLX010000008">
    <property type="protein sequence ID" value="NHQ87518.1"/>
    <property type="molecule type" value="Genomic_DNA"/>
</dbReference>
<dbReference type="Proteomes" id="UP000712570">
    <property type="component" value="Unassembled WGS sequence"/>
</dbReference>
<dbReference type="RefSeq" id="WP_166828020.1">
    <property type="nucleotide sequence ID" value="NZ_JAAOLX010000008.1"/>
</dbReference>
<accession>A0ABX0KS88</accession>
<name>A0ABX0KS88_9NEIS</name>
<reference evidence="1 2" key="1">
    <citation type="submission" date="2020-03" db="EMBL/GenBank/DDBJ databases">
        <title>Draft genome sequence of environmentally isolated violet-colored cultures.</title>
        <authorList>
            <person name="Wilson H.S."/>
        </authorList>
    </citation>
    <scope>NUCLEOTIDE SEQUENCE [LARGE SCALE GENOMIC DNA]</scope>
    <source>
        <strain evidence="1 2">HSC-16F04</strain>
    </source>
</reference>
<keyword evidence="2" id="KW-1185">Reference proteome</keyword>
<proteinExistence type="predicted"/>
<protein>
    <submittedName>
        <fullName evidence="1">Uncharacterized protein</fullName>
    </submittedName>
</protein>
<evidence type="ECO:0000313" key="1">
    <source>
        <dbReference type="EMBL" id="NHQ87518.1"/>
    </source>
</evidence>
<gene>
    <name evidence="1" type="ORF">HA050_15475</name>
</gene>
<organism evidence="1 2">
    <name type="scientific">Iodobacter violaceini</name>
    <dbReference type="NCBI Taxonomy" id="3044271"/>
    <lineage>
        <taxon>Bacteria</taxon>
        <taxon>Pseudomonadati</taxon>
        <taxon>Pseudomonadota</taxon>
        <taxon>Betaproteobacteria</taxon>
        <taxon>Neisseriales</taxon>
        <taxon>Chitinibacteraceae</taxon>
        <taxon>Iodobacter</taxon>
    </lineage>
</organism>
<evidence type="ECO:0000313" key="2">
    <source>
        <dbReference type="Proteomes" id="UP000712570"/>
    </source>
</evidence>
<comment type="caution">
    <text evidence="1">The sequence shown here is derived from an EMBL/GenBank/DDBJ whole genome shotgun (WGS) entry which is preliminary data.</text>
</comment>
<sequence>MFSEKFELVVSLVVIVVWMVITCHLFFPLALPASASAAVQLISGSGF</sequence>